<dbReference type="RefSeq" id="WP_238209024.1">
    <property type="nucleotide sequence ID" value="NZ_JBHTND010000025.1"/>
</dbReference>
<protein>
    <submittedName>
        <fullName evidence="1">Uncharacterized protein</fullName>
    </submittedName>
</protein>
<evidence type="ECO:0000313" key="2">
    <source>
        <dbReference type="Proteomes" id="UP001597176"/>
    </source>
</evidence>
<reference evidence="2" key="1">
    <citation type="journal article" date="2019" name="Int. J. Syst. Evol. Microbiol.">
        <title>The Global Catalogue of Microorganisms (GCM) 10K type strain sequencing project: providing services to taxonomists for standard genome sequencing and annotation.</title>
        <authorList>
            <consortium name="The Broad Institute Genomics Platform"/>
            <consortium name="The Broad Institute Genome Sequencing Center for Infectious Disease"/>
            <person name="Wu L."/>
            <person name="Ma J."/>
        </authorList>
    </citation>
    <scope>NUCLEOTIDE SEQUENCE [LARGE SCALE GENOMIC DNA]</scope>
    <source>
        <strain evidence="2">CCUG 56108</strain>
    </source>
</reference>
<organism evidence="1 2">
    <name type="scientific">Methylobacterium marchantiae</name>
    <dbReference type="NCBI Taxonomy" id="600331"/>
    <lineage>
        <taxon>Bacteria</taxon>
        <taxon>Pseudomonadati</taxon>
        <taxon>Pseudomonadota</taxon>
        <taxon>Alphaproteobacteria</taxon>
        <taxon>Hyphomicrobiales</taxon>
        <taxon>Methylobacteriaceae</taxon>
        <taxon>Methylobacterium</taxon>
    </lineage>
</organism>
<name>A0ABW3X2N8_9HYPH</name>
<dbReference type="Proteomes" id="UP001597176">
    <property type="component" value="Unassembled WGS sequence"/>
</dbReference>
<evidence type="ECO:0000313" key="1">
    <source>
        <dbReference type="EMBL" id="MFD1303198.1"/>
    </source>
</evidence>
<gene>
    <name evidence="1" type="ORF">ACFQ4G_16620</name>
</gene>
<sequence length="155" mass="16791">MKDWIEHFREAAEGLVVADVWRGYGSALFIEFGKLTPADGTRKDGTPGAPSGAIGLMIEADWRIEDAHAIVCGSSSDEELWEPTFARLVGKHVVDVATFGRLPEVLISLSDRFHVASFSTLEGDPGWSLFDRRGAAPITVGCWSGVITEEQVNSA</sequence>
<keyword evidence="2" id="KW-1185">Reference proteome</keyword>
<comment type="caution">
    <text evidence="1">The sequence shown here is derived from an EMBL/GenBank/DDBJ whole genome shotgun (WGS) entry which is preliminary data.</text>
</comment>
<accession>A0ABW3X2N8</accession>
<dbReference type="EMBL" id="JBHTND010000025">
    <property type="protein sequence ID" value="MFD1303198.1"/>
    <property type="molecule type" value="Genomic_DNA"/>
</dbReference>
<proteinExistence type="predicted"/>